<evidence type="ECO:0000313" key="13">
    <source>
        <dbReference type="Proteomes" id="UP001363151"/>
    </source>
</evidence>
<dbReference type="InterPro" id="IPR011249">
    <property type="entry name" value="Metalloenz_LuxS/M16"/>
</dbReference>
<sequence>MAAVALLALVVSATLSLKPSALGPRRTGVGSVVRSVRTALRTSTISEAVEIVLDDADIERPAVDRRRYRLVRLANGVEALLVSDGDADEAGAALSVKAGSFDDTRLGLAHFHEHMLFLGTRKYPDEDEYEAYLNAHGGGSNAWTADEETCYYLNVNAGALDGALDRLAQFFVDPLLSLDCVEREVKAVDSEYAMALQDDGWRMLSVLKATANGAHPFSRFSTGSLDTLNGERGLHDELKRWNAEHYVGDKMRLAVVGRESLDELEKLVAGDGRFGAIPSSGAGRAKAPRVTPWAAESEEVPRVVKVVPVRDWRSLQLLWPLPARSELHERGATPELFVSHLLGHEGEESLHALLRDRGWVDALSCGTAAKFDDAQLFELSVDLTELGEARVDDVLDLIWAWVGTVRSAPVEALRTLSDELQALHGARFRFAEKRSAADTASDLADALWDHPTQPLSGPSLAGTFDEEAVRVVLDALTPENSIVFDARKHATDGGWTREPWHGATYRSDRTGDDVLARWARASDAGDSRLALPKPNRYVAGDLSLVDDPDDRAGVYRLPGTGRATVWRRADLADAPPTVPKVPKVMVAALFREAEKHTARSLAATKAIGNTVFALMNHEAYDASLAGLSFSVDASRAGFVLRSSGFSDKARDALELAATKLRELVAKSAFTDAERKLFESEKEELARRCSDSTRDEPSSLVTTWSRYAMDGDADALDVDALGAALADDSLTMEVAAAIARERLRDGSLEIYVAGNAQGSTRERNSQLQRLISRPFSTRNADDAGARAYAAAALAAVADPGEPTEPLAPHPALRLPRGDFGVAVELRALREGEASGTRFRGEPNAKAAEPSDPNNAVEMYWQLGRSGDDDDAVDAGWPSAAKRDAAATLLGRLAQASAFNRLRTVEQLGYIASAGLDSSGGVIGFTCLLQSATGKSPPELEDRVEAWLAVFAQELRDLSDADLALKREGLATEILQRPASLRDVVSRDWHEISSGRRKFSHVATRAAQLRDVSREDLIRVLEAHVLPGAPQRRLFRSRVYSPDLAADAPADAAPAGGVVLRSLDELRAFKRGRDLWPPAKVWDEGAGPEAPAH</sequence>
<keyword evidence="5" id="KW-0862">Zinc</keyword>
<evidence type="ECO:0000256" key="7">
    <source>
        <dbReference type="SAM" id="SignalP"/>
    </source>
</evidence>
<comment type="caution">
    <text evidence="12">The sequence shown here is derived from an EMBL/GenBank/DDBJ whole genome shotgun (WGS) entry which is preliminary data.</text>
</comment>
<keyword evidence="13" id="KW-1185">Reference proteome</keyword>
<dbReference type="InterPro" id="IPR007863">
    <property type="entry name" value="Peptidase_M16_C"/>
</dbReference>
<dbReference type="Pfam" id="PF05193">
    <property type="entry name" value="Peptidase_M16_C"/>
    <property type="match status" value="1"/>
</dbReference>
<dbReference type="Proteomes" id="UP001363151">
    <property type="component" value="Unassembled WGS sequence"/>
</dbReference>
<accession>A0ABR1FKE7</accession>
<feature type="domain" description="Peptidase M16 N-terminal" evidence="8">
    <location>
        <begin position="81"/>
        <end position="207"/>
    </location>
</feature>
<evidence type="ECO:0000259" key="8">
    <source>
        <dbReference type="Pfam" id="PF00675"/>
    </source>
</evidence>
<dbReference type="InterPro" id="IPR050626">
    <property type="entry name" value="Peptidase_M16"/>
</dbReference>
<evidence type="ECO:0000256" key="5">
    <source>
        <dbReference type="ARBA" id="ARBA00022833"/>
    </source>
</evidence>
<dbReference type="Pfam" id="PF16187">
    <property type="entry name" value="Peptidase_M16_M"/>
    <property type="match status" value="1"/>
</dbReference>
<name>A0ABR1FKE7_AURAN</name>
<dbReference type="Gene3D" id="3.30.830.10">
    <property type="entry name" value="Metalloenzyme, LuxS/M16 peptidase-like"/>
    <property type="match status" value="4"/>
</dbReference>
<evidence type="ECO:0000256" key="6">
    <source>
        <dbReference type="ARBA" id="ARBA00023049"/>
    </source>
</evidence>
<evidence type="ECO:0000256" key="3">
    <source>
        <dbReference type="ARBA" id="ARBA00022723"/>
    </source>
</evidence>
<keyword evidence="7" id="KW-0732">Signal</keyword>
<protein>
    <submittedName>
        <fullName evidence="12">Metalloendopeptidase</fullName>
    </submittedName>
</protein>
<feature type="chain" id="PRO_5046262171" evidence="7">
    <location>
        <begin position="17"/>
        <end position="1091"/>
    </location>
</feature>
<gene>
    <name evidence="12" type="ORF">SO694_00032255</name>
</gene>
<organism evidence="12 13">
    <name type="scientific">Aureococcus anophagefferens</name>
    <name type="common">Harmful bloom alga</name>
    <dbReference type="NCBI Taxonomy" id="44056"/>
    <lineage>
        <taxon>Eukaryota</taxon>
        <taxon>Sar</taxon>
        <taxon>Stramenopiles</taxon>
        <taxon>Ochrophyta</taxon>
        <taxon>Pelagophyceae</taxon>
        <taxon>Pelagomonadales</taxon>
        <taxon>Pelagomonadaceae</taxon>
        <taxon>Aureococcus</taxon>
    </lineage>
</organism>
<keyword evidence="2" id="KW-0645">Protease</keyword>
<evidence type="ECO:0000256" key="2">
    <source>
        <dbReference type="ARBA" id="ARBA00022670"/>
    </source>
</evidence>
<dbReference type="EMBL" id="JBBJCI010000368">
    <property type="protein sequence ID" value="KAK7232452.1"/>
    <property type="molecule type" value="Genomic_DNA"/>
</dbReference>
<evidence type="ECO:0000259" key="11">
    <source>
        <dbReference type="Pfam" id="PF22456"/>
    </source>
</evidence>
<feature type="domain" description="Peptidase M16 middle/third" evidence="10">
    <location>
        <begin position="428"/>
        <end position="709"/>
    </location>
</feature>
<evidence type="ECO:0000259" key="9">
    <source>
        <dbReference type="Pfam" id="PF05193"/>
    </source>
</evidence>
<keyword evidence="6" id="KW-0482">Metalloprotease</keyword>
<evidence type="ECO:0000256" key="4">
    <source>
        <dbReference type="ARBA" id="ARBA00022801"/>
    </source>
</evidence>
<dbReference type="InterPro" id="IPR011765">
    <property type="entry name" value="Pept_M16_N"/>
</dbReference>
<evidence type="ECO:0000313" key="12">
    <source>
        <dbReference type="EMBL" id="KAK7232452.1"/>
    </source>
</evidence>
<feature type="domain" description="Peptidase M16 C-terminal" evidence="9">
    <location>
        <begin position="236"/>
        <end position="409"/>
    </location>
</feature>
<dbReference type="Pfam" id="PF22456">
    <property type="entry name" value="PqqF-like_C_4"/>
    <property type="match status" value="1"/>
</dbReference>
<dbReference type="PANTHER" id="PTHR43690:SF18">
    <property type="entry name" value="INSULIN-DEGRADING ENZYME-RELATED"/>
    <property type="match status" value="1"/>
</dbReference>
<feature type="signal peptide" evidence="7">
    <location>
        <begin position="1"/>
        <end position="16"/>
    </location>
</feature>
<evidence type="ECO:0000259" key="10">
    <source>
        <dbReference type="Pfam" id="PF16187"/>
    </source>
</evidence>
<feature type="domain" description="Coenzyme PQQ synthesis protein F-like C-terminal lobe" evidence="11">
    <location>
        <begin position="887"/>
        <end position="987"/>
    </location>
</feature>
<evidence type="ECO:0000256" key="1">
    <source>
        <dbReference type="ARBA" id="ARBA00007261"/>
    </source>
</evidence>
<dbReference type="PANTHER" id="PTHR43690">
    <property type="entry name" value="NARDILYSIN"/>
    <property type="match status" value="1"/>
</dbReference>
<dbReference type="InterPro" id="IPR032632">
    <property type="entry name" value="Peptidase_M16_M"/>
</dbReference>
<reference evidence="12 13" key="1">
    <citation type="submission" date="2024-03" db="EMBL/GenBank/DDBJ databases">
        <title>Aureococcus anophagefferens CCMP1851 and Kratosvirus quantuckense: Draft genome of a second virus-susceptible host strain in the model system.</title>
        <authorList>
            <person name="Chase E."/>
            <person name="Truchon A.R."/>
            <person name="Schepens W."/>
            <person name="Wilhelm S.W."/>
        </authorList>
    </citation>
    <scope>NUCLEOTIDE SEQUENCE [LARGE SCALE GENOMIC DNA]</scope>
    <source>
        <strain evidence="12 13">CCMP1851</strain>
    </source>
</reference>
<keyword evidence="4" id="KW-0378">Hydrolase</keyword>
<proteinExistence type="inferred from homology"/>
<dbReference type="Pfam" id="PF00675">
    <property type="entry name" value="Peptidase_M16"/>
    <property type="match status" value="1"/>
</dbReference>
<dbReference type="SUPFAM" id="SSF63411">
    <property type="entry name" value="LuxS/MPP-like metallohydrolase"/>
    <property type="match status" value="4"/>
</dbReference>
<comment type="similarity">
    <text evidence="1">Belongs to the peptidase M16 family.</text>
</comment>
<keyword evidence="3" id="KW-0479">Metal-binding</keyword>
<dbReference type="InterPro" id="IPR054734">
    <property type="entry name" value="PqqF-like_C_4"/>
</dbReference>